<dbReference type="PANTHER" id="PTHR22773">
    <property type="entry name" value="NADH DEHYDROGENASE"/>
    <property type="match status" value="1"/>
</dbReference>
<proteinExistence type="inferred from homology"/>
<protein>
    <recommendedName>
        <fullName evidence="5">NADH-quinone oxidoreductase subunit N</fullName>
        <ecNumber evidence="5">7.1.1.-</ecNumber>
    </recommendedName>
    <alternativeName>
        <fullName evidence="5">NADH dehydrogenase I subunit N</fullName>
    </alternativeName>
    <alternativeName>
        <fullName evidence="5">NDH-1 subunit N</fullName>
    </alternativeName>
</protein>
<name>A0A1A9I6M0_9BACT</name>
<feature type="transmembrane region" description="Helical" evidence="5">
    <location>
        <begin position="387"/>
        <end position="408"/>
    </location>
</feature>
<dbReference type="NCBIfam" id="TIGR01770">
    <property type="entry name" value="NDH_I_N"/>
    <property type="match status" value="1"/>
</dbReference>
<evidence type="ECO:0000256" key="1">
    <source>
        <dbReference type="ARBA" id="ARBA00004127"/>
    </source>
</evidence>
<keyword evidence="5" id="KW-0874">Quinone</keyword>
<keyword evidence="4 5" id="KW-0472">Membrane</keyword>
<dbReference type="InterPro" id="IPR001750">
    <property type="entry name" value="ND/Mrp_TM"/>
</dbReference>
<dbReference type="EC" id="7.1.1.-" evidence="5"/>
<evidence type="ECO:0000256" key="5">
    <source>
        <dbReference type="HAMAP-Rule" id="MF_00445"/>
    </source>
</evidence>
<comment type="similarity">
    <text evidence="5">Belongs to the complex I subunit 2 family.</text>
</comment>
<feature type="transmembrane region" description="Helical" evidence="5">
    <location>
        <begin position="25"/>
        <end position="44"/>
    </location>
</feature>
<feature type="transmembrane region" description="Helical" evidence="5">
    <location>
        <begin position="65"/>
        <end position="83"/>
    </location>
</feature>
<gene>
    <name evidence="5" type="primary">nuoN</name>
    <name evidence="8" type="ORF">A8C56_16495</name>
</gene>
<dbReference type="Pfam" id="PF00361">
    <property type="entry name" value="Proton_antipo_M"/>
    <property type="match status" value="1"/>
</dbReference>
<feature type="transmembrane region" description="Helical" evidence="5">
    <location>
        <begin position="119"/>
        <end position="136"/>
    </location>
</feature>
<comment type="catalytic activity">
    <reaction evidence="5">
        <text>a quinone + NADH + 5 H(+)(in) = a quinol + NAD(+) + 4 H(+)(out)</text>
        <dbReference type="Rhea" id="RHEA:57888"/>
        <dbReference type="ChEBI" id="CHEBI:15378"/>
        <dbReference type="ChEBI" id="CHEBI:24646"/>
        <dbReference type="ChEBI" id="CHEBI:57540"/>
        <dbReference type="ChEBI" id="CHEBI:57945"/>
        <dbReference type="ChEBI" id="CHEBI:132124"/>
    </reaction>
</comment>
<dbReference type="GO" id="GO:0008137">
    <property type="term" value="F:NADH dehydrogenase (ubiquinone) activity"/>
    <property type="evidence" value="ECO:0007669"/>
    <property type="project" value="InterPro"/>
</dbReference>
<feature type="transmembrane region" description="Helical" evidence="5">
    <location>
        <begin position="95"/>
        <end position="112"/>
    </location>
</feature>
<evidence type="ECO:0000259" key="7">
    <source>
        <dbReference type="Pfam" id="PF00361"/>
    </source>
</evidence>
<dbReference type="GO" id="GO:0050136">
    <property type="term" value="F:NADH dehydrogenase (quinone) (non-electrogenic) activity"/>
    <property type="evidence" value="ECO:0007669"/>
    <property type="project" value="UniProtKB-UniRule"/>
</dbReference>
<evidence type="ECO:0000256" key="6">
    <source>
        <dbReference type="RuleBase" id="RU000320"/>
    </source>
</evidence>
<keyword evidence="9" id="KW-1185">Reference proteome</keyword>
<comment type="subunit">
    <text evidence="5">NDH-1 is composed of 14 different subunits. Subunits NuoA, H, J, K, L, M, N constitute the membrane sector of the complex.</text>
</comment>
<keyword evidence="5" id="KW-0520">NAD</keyword>
<dbReference type="OrthoDB" id="9811718at2"/>
<dbReference type="GO" id="GO:0012505">
    <property type="term" value="C:endomembrane system"/>
    <property type="evidence" value="ECO:0007669"/>
    <property type="project" value="UniProtKB-SubCell"/>
</dbReference>
<comment type="function">
    <text evidence="5">NDH-1 shuttles electrons from NADH, via FMN and iron-sulfur (Fe-S) centers, to quinones in the respiratory chain. The immediate electron acceptor for the enzyme in this species is believed to be a menaquinone. Couples the redox reaction to proton translocation (for every two electrons transferred, four hydrogen ions are translocated across the cytoplasmic membrane), and thus conserves the redox energy in a proton gradient.</text>
</comment>
<dbReference type="STRING" id="1176587.A8C56_16495"/>
<keyword evidence="3 5" id="KW-1133">Transmembrane helix</keyword>
<evidence type="ECO:0000256" key="3">
    <source>
        <dbReference type="ARBA" id="ARBA00022989"/>
    </source>
</evidence>
<keyword evidence="2 5" id="KW-0812">Transmembrane</keyword>
<feature type="transmembrane region" description="Helical" evidence="5">
    <location>
        <begin position="314"/>
        <end position="332"/>
    </location>
</feature>
<dbReference type="EMBL" id="CP015772">
    <property type="protein sequence ID" value="ANH82350.1"/>
    <property type="molecule type" value="Genomic_DNA"/>
</dbReference>
<dbReference type="KEGG" id="nia:A8C56_16495"/>
<dbReference type="GO" id="GO:0042773">
    <property type="term" value="P:ATP synthesis coupled electron transport"/>
    <property type="evidence" value="ECO:0007669"/>
    <property type="project" value="InterPro"/>
</dbReference>
<accession>A0A1A9I6M0</accession>
<dbReference type="AlphaFoldDB" id="A0A1A9I6M0"/>
<evidence type="ECO:0000256" key="4">
    <source>
        <dbReference type="ARBA" id="ARBA00023136"/>
    </source>
</evidence>
<keyword evidence="5" id="KW-1003">Cell membrane</keyword>
<feature type="transmembrane region" description="Helical" evidence="5">
    <location>
        <begin position="148"/>
        <end position="171"/>
    </location>
</feature>
<evidence type="ECO:0000313" key="9">
    <source>
        <dbReference type="Proteomes" id="UP000077667"/>
    </source>
</evidence>
<organism evidence="8 9">
    <name type="scientific">Niabella ginsenosidivorans</name>
    <dbReference type="NCBI Taxonomy" id="1176587"/>
    <lineage>
        <taxon>Bacteria</taxon>
        <taxon>Pseudomonadati</taxon>
        <taxon>Bacteroidota</taxon>
        <taxon>Chitinophagia</taxon>
        <taxon>Chitinophagales</taxon>
        <taxon>Chitinophagaceae</taxon>
        <taxon>Niabella</taxon>
    </lineage>
</organism>
<dbReference type="InterPro" id="IPR010096">
    <property type="entry name" value="NADH-Q_OxRdtase_suN/2"/>
</dbReference>
<feature type="transmembrane region" description="Helical" evidence="5">
    <location>
        <begin position="287"/>
        <end position="307"/>
    </location>
</feature>
<dbReference type="HAMAP" id="MF_00445">
    <property type="entry name" value="NDH1_NuoN_1"/>
    <property type="match status" value="1"/>
</dbReference>
<comment type="subcellular location">
    <subcellularLocation>
        <location evidence="5">Cell membrane</location>
        <topology evidence="5">Multi-pass membrane protein</topology>
    </subcellularLocation>
    <subcellularLocation>
        <location evidence="1">Endomembrane system</location>
        <topology evidence="1">Multi-pass membrane protein</topology>
    </subcellularLocation>
    <subcellularLocation>
        <location evidence="6">Membrane</location>
        <topology evidence="6">Multi-pass membrane protein</topology>
    </subcellularLocation>
</comment>
<keyword evidence="5" id="KW-1278">Translocase</keyword>
<evidence type="ECO:0000256" key="2">
    <source>
        <dbReference type="ARBA" id="ARBA00022692"/>
    </source>
</evidence>
<dbReference type="GO" id="GO:0048038">
    <property type="term" value="F:quinone binding"/>
    <property type="evidence" value="ECO:0007669"/>
    <property type="project" value="UniProtKB-KW"/>
</dbReference>
<evidence type="ECO:0000313" key="8">
    <source>
        <dbReference type="EMBL" id="ANH82350.1"/>
    </source>
</evidence>
<feature type="transmembrane region" description="Helical" evidence="5">
    <location>
        <begin position="192"/>
        <end position="215"/>
    </location>
</feature>
<dbReference type="GO" id="GO:0005886">
    <property type="term" value="C:plasma membrane"/>
    <property type="evidence" value="ECO:0007669"/>
    <property type="project" value="UniProtKB-SubCell"/>
</dbReference>
<feature type="domain" description="NADH:quinone oxidoreductase/Mrp antiporter transmembrane" evidence="7">
    <location>
        <begin position="117"/>
        <end position="398"/>
    </location>
</feature>
<feature type="transmembrane region" description="Helical" evidence="5">
    <location>
        <begin position="352"/>
        <end position="375"/>
    </location>
</feature>
<sequence length="457" mass="50430">MNAVIISGLLGVVMMFTSFLSKTKAPVRVLAIAGAILLLIANVLESKGVHFFSINTSGFMAFNSYSLFFNSIAIFATLVFFLISSKDMQKVGDHYAEYFALLFFILSGIFLVTSFTSLLILFIGIEIISIPLYILTGSAKKDLKSNEAALKYFLMGSFSTGIMLMGIALIYGATGTFDIEKMNLAQLMKSHLLTAGMLMLLFSMCFKVSIAPFHFWTPDVYDGAPNVFTSFMATIVKVGIFIGFIHLFYTAFNQLTLQWKVWMAVLAALTLFIGNITAVFQQSVKRMLAYSSISQAGFMLFALVAMNETSYEGLLIYSLAYCLATIGVFGVVSKMTDYSFDGFNGLAKHHPLVALCVTIYMLSLAGIPMTAGFLAKFYMLKAVIQSGGYLWLVIFGVLMAAVSAYYYFRVIQAMYFKDGPDNFTGISSFEKGVLIAICILVVLIGLFPNIVFSYLYF</sequence>
<reference evidence="8 9" key="1">
    <citation type="submission" date="2016-05" db="EMBL/GenBank/DDBJ databases">
        <title>Niabella ginsenosidivorans BS26 whole genome sequencing.</title>
        <authorList>
            <person name="Im W.T."/>
            <person name="Siddiqi M.Z."/>
        </authorList>
    </citation>
    <scope>NUCLEOTIDE SEQUENCE [LARGE SCALE GENOMIC DNA]</scope>
    <source>
        <strain evidence="8 9">BS26</strain>
    </source>
</reference>
<feature type="transmembrane region" description="Helical" evidence="5">
    <location>
        <begin position="227"/>
        <end position="249"/>
    </location>
</feature>
<feature type="transmembrane region" description="Helical" evidence="5">
    <location>
        <begin position="261"/>
        <end position="281"/>
    </location>
</feature>
<dbReference type="RefSeq" id="WP_067758396.1">
    <property type="nucleotide sequence ID" value="NZ_CP015772.1"/>
</dbReference>
<keyword evidence="5" id="KW-0813">Transport</keyword>
<dbReference type="Proteomes" id="UP000077667">
    <property type="component" value="Chromosome"/>
</dbReference>
<feature type="transmembrane region" description="Helical" evidence="5">
    <location>
        <begin position="433"/>
        <end position="456"/>
    </location>
</feature>